<gene>
    <name evidence="1" type="primary">gp37</name>
</gene>
<organism evidence="1 2">
    <name type="scientific">Enterococcus phage phiFL1A</name>
    <dbReference type="NCBI Taxonomy" id="673832"/>
    <lineage>
        <taxon>Viruses</taxon>
        <taxon>Duplodnaviria</taxon>
        <taxon>Heunggongvirae</taxon>
        <taxon>Uroviricota</taxon>
        <taxon>Caudoviricetes</taxon>
        <taxon>Phifelvirus</taxon>
        <taxon>Phifelvirus FL1</taxon>
    </lineage>
</organism>
<dbReference type="RefSeq" id="YP_003347494.1">
    <property type="nucleotide sequence ID" value="NC_013646.1"/>
</dbReference>
<dbReference type="Proteomes" id="UP000000633">
    <property type="component" value="Segment"/>
</dbReference>
<accession>D2IYV9</accession>
<evidence type="ECO:0000313" key="2">
    <source>
        <dbReference type="Proteomes" id="UP000000633"/>
    </source>
</evidence>
<sequence length="240" mass="28290">MENNSKSADDKVIKNYEETLSIIFKKIPDSNEPLIYMVASEIGFEILDLKLSINALLESACYAGILALSRTMVENYIYLMYILEQDSFKRSKAYQLNMYRDIKKQYEAQKKNKKLQQMSEQDQSFNEQIVLYEQNEPKIIEYLEELDSLYGHRLVPWYNDDEETKGIYKLFERLDKSDWYDGIYRYLCMESHGNNGLKHFEMLEDGTAKLKPTTLDEKQISSITCSILDKTKKELEKLII</sequence>
<dbReference type="EMBL" id="GQ478081">
    <property type="protein sequence ID" value="ACZ63736.1"/>
    <property type="molecule type" value="Genomic_DNA"/>
</dbReference>
<dbReference type="Pfam" id="PF18928">
    <property type="entry name" value="DUF5677"/>
    <property type="match status" value="1"/>
</dbReference>
<protein>
    <submittedName>
        <fullName evidence="1">Uncharacterized protein</fullName>
    </submittedName>
</protein>
<dbReference type="GeneID" id="8676570"/>
<dbReference type="KEGG" id="vg:8676570"/>
<evidence type="ECO:0000313" key="1">
    <source>
        <dbReference type="EMBL" id="ACZ63736.1"/>
    </source>
</evidence>
<keyword evidence="2" id="KW-1185">Reference proteome</keyword>
<name>D2IYV9_9CAUD</name>
<dbReference type="InterPro" id="IPR043733">
    <property type="entry name" value="DUF5677"/>
</dbReference>
<proteinExistence type="predicted"/>
<reference evidence="1 2" key="1">
    <citation type="journal article" date="2010" name="J. Bacteriol.">
        <title>Comparative genomics and transduction potential of Enterococcus faecalis temperate bacteriophages.</title>
        <authorList>
            <person name="Yasmin A."/>
            <person name="Kenny J.G."/>
            <person name="Shankar J."/>
            <person name="Darby A.C."/>
            <person name="Hall N."/>
            <person name="Edwards C."/>
            <person name="Horsburgh M.J."/>
        </authorList>
    </citation>
    <scope>NUCLEOTIDE SEQUENCE</scope>
    <source>
        <strain evidence="1">PhiFL1A</strain>
    </source>
</reference>